<reference evidence="2 3" key="1">
    <citation type="submission" date="2024-04" db="EMBL/GenBank/DDBJ databases">
        <authorList>
            <person name="Rising A."/>
            <person name="Reimegard J."/>
            <person name="Sonavane S."/>
            <person name="Akerstrom W."/>
            <person name="Nylinder S."/>
            <person name="Hedman E."/>
            <person name="Kallberg Y."/>
        </authorList>
    </citation>
    <scope>NUCLEOTIDE SEQUENCE [LARGE SCALE GENOMIC DNA]</scope>
</reference>
<gene>
    <name evidence="2" type="ORF">LARSCL_LOCUS20707</name>
</gene>
<feature type="non-terminal residue" evidence="2">
    <location>
        <position position="150"/>
    </location>
</feature>
<proteinExistence type="predicted"/>
<evidence type="ECO:0000259" key="1">
    <source>
        <dbReference type="Pfam" id="PF08385"/>
    </source>
</evidence>
<dbReference type="AlphaFoldDB" id="A0AAV2BRL8"/>
<sequence>MFSRSGEWSKCIKTDYLDHLSKFLLELFDLRNKLQKEIVFYVPDQISDRDVKSVVEQKELLNQVERTVMKWIWLFMCVLMQRGNNSSEDSGPLEEIEFWELKCNDLKKVLYQLERDDVKICIEILKAAKLTSYFKFMEVSNQLQSQFDMA</sequence>
<dbReference type="InterPro" id="IPR013594">
    <property type="entry name" value="Dynein_heavy_tail"/>
</dbReference>
<protein>
    <recommendedName>
        <fullName evidence="1">Dynein heavy chain tail domain-containing protein</fullName>
    </recommendedName>
</protein>
<feature type="domain" description="Dynein heavy chain tail" evidence="1">
    <location>
        <begin position="61"/>
        <end position="150"/>
    </location>
</feature>
<evidence type="ECO:0000313" key="2">
    <source>
        <dbReference type="EMBL" id="CAL1298114.1"/>
    </source>
</evidence>
<name>A0AAV2BRL8_9ARAC</name>
<dbReference type="Proteomes" id="UP001497382">
    <property type="component" value="Unassembled WGS sequence"/>
</dbReference>
<accession>A0AAV2BRL8</accession>
<dbReference type="EMBL" id="CAXIEN010000454">
    <property type="protein sequence ID" value="CAL1298114.1"/>
    <property type="molecule type" value="Genomic_DNA"/>
</dbReference>
<comment type="caution">
    <text evidence="2">The sequence shown here is derived from an EMBL/GenBank/DDBJ whole genome shotgun (WGS) entry which is preliminary data.</text>
</comment>
<organism evidence="2 3">
    <name type="scientific">Larinioides sclopetarius</name>
    <dbReference type="NCBI Taxonomy" id="280406"/>
    <lineage>
        <taxon>Eukaryota</taxon>
        <taxon>Metazoa</taxon>
        <taxon>Ecdysozoa</taxon>
        <taxon>Arthropoda</taxon>
        <taxon>Chelicerata</taxon>
        <taxon>Arachnida</taxon>
        <taxon>Araneae</taxon>
        <taxon>Araneomorphae</taxon>
        <taxon>Entelegynae</taxon>
        <taxon>Araneoidea</taxon>
        <taxon>Araneidae</taxon>
        <taxon>Larinioides</taxon>
    </lineage>
</organism>
<keyword evidence="3" id="KW-1185">Reference proteome</keyword>
<dbReference type="Pfam" id="PF08385">
    <property type="entry name" value="DHC_N1"/>
    <property type="match status" value="1"/>
</dbReference>
<evidence type="ECO:0000313" key="3">
    <source>
        <dbReference type="Proteomes" id="UP001497382"/>
    </source>
</evidence>